<evidence type="ECO:0000256" key="2">
    <source>
        <dbReference type="SAM" id="SignalP"/>
    </source>
</evidence>
<feature type="region of interest" description="Disordered" evidence="1">
    <location>
        <begin position="22"/>
        <end position="106"/>
    </location>
</feature>
<keyword evidence="2" id="KW-0732">Signal</keyword>
<evidence type="ECO:0000313" key="4">
    <source>
        <dbReference type="Proteomes" id="UP001163046"/>
    </source>
</evidence>
<sequence length="106" mass="12499">MASKTLLLVCLVALLRPLWGVPLPVQDEPDSKAEEDTAEDFPEMYDEVEEDWDEPEADERDYDKYDDAPIDDEEFDDEPEEFDEVPEADDVPDDIYRDQQYEDYEQ</sequence>
<feature type="compositionally biased region" description="Acidic residues" evidence="1">
    <location>
        <begin position="36"/>
        <end position="60"/>
    </location>
</feature>
<protein>
    <submittedName>
        <fullName evidence="3">Uncharacterized protein</fullName>
    </submittedName>
</protein>
<accession>A0A9W9ZFG4</accession>
<gene>
    <name evidence="3" type="ORF">OS493_014057</name>
</gene>
<evidence type="ECO:0000313" key="3">
    <source>
        <dbReference type="EMBL" id="KAJ7379658.1"/>
    </source>
</evidence>
<dbReference type="Proteomes" id="UP001163046">
    <property type="component" value="Unassembled WGS sequence"/>
</dbReference>
<comment type="caution">
    <text evidence="3">The sequence shown here is derived from an EMBL/GenBank/DDBJ whole genome shotgun (WGS) entry which is preliminary data.</text>
</comment>
<proteinExistence type="predicted"/>
<evidence type="ECO:0000256" key="1">
    <source>
        <dbReference type="SAM" id="MobiDB-lite"/>
    </source>
</evidence>
<dbReference type="AlphaFoldDB" id="A0A9W9ZFG4"/>
<dbReference type="EMBL" id="MU826356">
    <property type="protein sequence ID" value="KAJ7379658.1"/>
    <property type="molecule type" value="Genomic_DNA"/>
</dbReference>
<feature type="chain" id="PRO_5040985002" evidence="2">
    <location>
        <begin position="21"/>
        <end position="106"/>
    </location>
</feature>
<reference evidence="3" key="1">
    <citation type="submission" date="2023-01" db="EMBL/GenBank/DDBJ databases">
        <title>Genome assembly of the deep-sea coral Lophelia pertusa.</title>
        <authorList>
            <person name="Herrera S."/>
            <person name="Cordes E."/>
        </authorList>
    </citation>
    <scope>NUCLEOTIDE SEQUENCE</scope>
    <source>
        <strain evidence="3">USNM1676648</strain>
        <tissue evidence="3">Polyp</tissue>
    </source>
</reference>
<name>A0A9W9ZFG4_9CNID</name>
<organism evidence="3 4">
    <name type="scientific">Desmophyllum pertusum</name>
    <dbReference type="NCBI Taxonomy" id="174260"/>
    <lineage>
        <taxon>Eukaryota</taxon>
        <taxon>Metazoa</taxon>
        <taxon>Cnidaria</taxon>
        <taxon>Anthozoa</taxon>
        <taxon>Hexacorallia</taxon>
        <taxon>Scleractinia</taxon>
        <taxon>Caryophylliina</taxon>
        <taxon>Caryophylliidae</taxon>
        <taxon>Desmophyllum</taxon>
    </lineage>
</organism>
<keyword evidence="4" id="KW-1185">Reference proteome</keyword>
<feature type="signal peptide" evidence="2">
    <location>
        <begin position="1"/>
        <end position="20"/>
    </location>
</feature>
<feature type="compositionally biased region" description="Acidic residues" evidence="1">
    <location>
        <begin position="68"/>
        <end position="93"/>
    </location>
</feature>